<evidence type="ECO:0000256" key="4">
    <source>
        <dbReference type="ARBA" id="ARBA00022927"/>
    </source>
</evidence>
<evidence type="ECO:0000259" key="10">
    <source>
        <dbReference type="Pfam" id="PF23411"/>
    </source>
</evidence>
<gene>
    <name evidence="11" type="ORF">yc1106_00408</name>
</gene>
<dbReference type="GO" id="GO:0016236">
    <property type="term" value="P:macroautophagy"/>
    <property type="evidence" value="ECO:0007669"/>
    <property type="project" value="TreeGrafter"/>
</dbReference>
<feature type="region of interest" description="Disordered" evidence="9">
    <location>
        <begin position="369"/>
        <end position="388"/>
    </location>
</feature>
<dbReference type="Gene3D" id="1.10.12.10">
    <property type="entry name" value="Lyase 2-enoyl-coa Hydratase, Chain A, domain 2"/>
    <property type="match status" value="1"/>
</dbReference>
<dbReference type="PANTHER" id="PTHR12616:SF1">
    <property type="entry name" value="VACUOLAR PROTEIN SORTING-ASSOCIATED PROTEIN 41 HOMOLOG"/>
    <property type="match status" value="1"/>
</dbReference>
<feature type="domain" description="Vps41 beta-propeller" evidence="10">
    <location>
        <begin position="177"/>
        <end position="350"/>
    </location>
</feature>
<dbReference type="PROSITE" id="PS50236">
    <property type="entry name" value="CHCR"/>
    <property type="match status" value="1"/>
</dbReference>
<dbReference type="InterPro" id="IPR000547">
    <property type="entry name" value="Clathrin_H-chain/VPS_repeat"/>
</dbReference>
<feature type="coiled-coil region" evidence="8">
    <location>
        <begin position="886"/>
        <end position="913"/>
    </location>
</feature>
<evidence type="ECO:0000256" key="5">
    <source>
        <dbReference type="ARBA" id="ARBA00023026"/>
    </source>
</evidence>
<dbReference type="Pfam" id="PF23556">
    <property type="entry name" value="TPR_Vps41"/>
    <property type="match status" value="2"/>
</dbReference>
<dbReference type="GO" id="GO:0009267">
    <property type="term" value="P:cellular response to starvation"/>
    <property type="evidence" value="ECO:0007669"/>
    <property type="project" value="TreeGrafter"/>
</dbReference>
<feature type="domain" description="Vps41 beta-propeller" evidence="10">
    <location>
        <begin position="391"/>
        <end position="519"/>
    </location>
</feature>
<dbReference type="InterPro" id="IPR011990">
    <property type="entry name" value="TPR-like_helical_dom_sf"/>
</dbReference>
<keyword evidence="8" id="KW-0175">Coiled coil</keyword>
<feature type="compositionally biased region" description="Polar residues" evidence="9">
    <location>
        <begin position="1203"/>
        <end position="1212"/>
    </location>
</feature>
<dbReference type="GO" id="GO:0006623">
    <property type="term" value="P:protein targeting to vacuole"/>
    <property type="evidence" value="ECO:0007669"/>
    <property type="project" value="InterPro"/>
</dbReference>
<feature type="compositionally biased region" description="Pro residues" evidence="9">
    <location>
        <begin position="1215"/>
        <end position="1225"/>
    </location>
</feature>
<dbReference type="FunFam" id="1.25.40.10:FF:000510">
    <property type="entry name" value="Vacuolar assembly protein, putative"/>
    <property type="match status" value="1"/>
</dbReference>
<dbReference type="CDD" id="cd06558">
    <property type="entry name" value="crotonase-like"/>
    <property type="match status" value="1"/>
</dbReference>
<dbReference type="GO" id="GO:0030897">
    <property type="term" value="C:HOPS complex"/>
    <property type="evidence" value="ECO:0007669"/>
    <property type="project" value="TreeGrafter"/>
</dbReference>
<proteinExistence type="inferred from homology"/>
<evidence type="ECO:0000313" key="12">
    <source>
        <dbReference type="Proteomes" id="UP001056012"/>
    </source>
</evidence>
<evidence type="ECO:0000256" key="1">
    <source>
        <dbReference type="ARBA" id="ARBA00004685"/>
    </source>
</evidence>
<dbReference type="OrthoDB" id="244107at2759"/>
<dbReference type="EMBL" id="CP089274">
    <property type="protein sequence ID" value="USP73134.1"/>
    <property type="molecule type" value="Genomic_DNA"/>
</dbReference>
<dbReference type="GO" id="GO:0016829">
    <property type="term" value="F:lyase activity"/>
    <property type="evidence" value="ECO:0007669"/>
    <property type="project" value="UniProtKB-KW"/>
</dbReference>
<evidence type="ECO:0000256" key="9">
    <source>
        <dbReference type="SAM" id="MobiDB-lite"/>
    </source>
</evidence>
<dbReference type="Pfam" id="PF23411">
    <property type="entry name" value="Beta-prop_Vps41"/>
    <property type="match status" value="2"/>
</dbReference>
<name>A0A9Q9DP02_CURCL</name>
<dbReference type="VEuPathDB" id="FungiDB:yc1106_00408"/>
<keyword evidence="6" id="KW-0456">Lyase</keyword>
<feature type="region of interest" description="Disordered" evidence="9">
    <location>
        <begin position="460"/>
        <end position="480"/>
    </location>
</feature>
<evidence type="ECO:0000256" key="6">
    <source>
        <dbReference type="ARBA" id="ARBA00023239"/>
    </source>
</evidence>
<evidence type="ECO:0000256" key="7">
    <source>
        <dbReference type="PROSITE-ProRule" id="PRU01006"/>
    </source>
</evidence>
<dbReference type="PANTHER" id="PTHR12616">
    <property type="entry name" value="VACUOLAR PROTEIN SORTING VPS41"/>
    <property type="match status" value="1"/>
</dbReference>
<dbReference type="Gene3D" id="2.130.10.10">
    <property type="entry name" value="YVTN repeat-like/Quinoprotein amine dehydrogenase"/>
    <property type="match status" value="1"/>
</dbReference>
<feature type="region of interest" description="Disordered" evidence="9">
    <location>
        <begin position="564"/>
        <end position="599"/>
    </location>
</feature>
<feature type="compositionally biased region" description="Basic and acidic residues" evidence="9">
    <location>
        <begin position="8"/>
        <end position="24"/>
    </location>
</feature>
<feature type="compositionally biased region" description="Polar residues" evidence="9">
    <location>
        <begin position="583"/>
        <end position="594"/>
    </location>
</feature>
<feature type="region of interest" description="Disordered" evidence="9">
    <location>
        <begin position="1"/>
        <end position="60"/>
    </location>
</feature>
<accession>A0A9Q9DP02</accession>
<feature type="region of interest" description="Disordered" evidence="9">
    <location>
        <begin position="139"/>
        <end position="170"/>
    </location>
</feature>
<comment type="similarity">
    <text evidence="2">Belongs to the enoyl-CoA hydratase/isomerase family.</text>
</comment>
<dbReference type="InterPro" id="IPR036322">
    <property type="entry name" value="WD40_repeat_dom_sf"/>
</dbReference>
<protein>
    <recommendedName>
        <fullName evidence="10">Vps41 beta-propeller domain-containing protein</fullName>
    </recommendedName>
</protein>
<dbReference type="SMART" id="SM00299">
    <property type="entry name" value="CLH"/>
    <property type="match status" value="1"/>
</dbReference>
<evidence type="ECO:0000256" key="8">
    <source>
        <dbReference type="SAM" id="Coils"/>
    </source>
</evidence>
<dbReference type="Gene3D" id="3.90.226.10">
    <property type="entry name" value="2-enoyl-CoA Hydratase, Chain A, domain 1"/>
    <property type="match status" value="1"/>
</dbReference>
<keyword evidence="5" id="KW-0843">Virulence</keyword>
<organism evidence="11 12">
    <name type="scientific">Curvularia clavata</name>
    <dbReference type="NCBI Taxonomy" id="95742"/>
    <lineage>
        <taxon>Eukaryota</taxon>
        <taxon>Fungi</taxon>
        <taxon>Dikarya</taxon>
        <taxon>Ascomycota</taxon>
        <taxon>Pezizomycotina</taxon>
        <taxon>Dothideomycetes</taxon>
        <taxon>Pleosporomycetidae</taxon>
        <taxon>Pleosporales</taxon>
        <taxon>Pleosporineae</taxon>
        <taxon>Pleosporaceae</taxon>
        <taxon>Curvularia</taxon>
    </lineage>
</organism>
<dbReference type="InterPro" id="IPR015943">
    <property type="entry name" value="WD40/YVTN_repeat-like_dom_sf"/>
</dbReference>
<dbReference type="InterPro" id="IPR014748">
    <property type="entry name" value="Enoyl-CoA_hydra_C"/>
</dbReference>
<dbReference type="Proteomes" id="UP001056012">
    <property type="component" value="Chromosome 1"/>
</dbReference>
<dbReference type="InterPro" id="IPR001753">
    <property type="entry name" value="Enoyl-CoA_hydra/iso"/>
</dbReference>
<keyword evidence="3" id="KW-0813">Transport</keyword>
<dbReference type="GO" id="GO:0034058">
    <property type="term" value="P:endosomal vesicle fusion"/>
    <property type="evidence" value="ECO:0007669"/>
    <property type="project" value="TreeGrafter"/>
</dbReference>
<dbReference type="GO" id="GO:0005770">
    <property type="term" value="C:late endosome"/>
    <property type="evidence" value="ECO:0007669"/>
    <property type="project" value="TreeGrafter"/>
</dbReference>
<feature type="compositionally biased region" description="Polar residues" evidence="9">
    <location>
        <begin position="142"/>
        <end position="160"/>
    </location>
</feature>
<reference evidence="11" key="1">
    <citation type="submission" date="2021-12" db="EMBL/GenBank/DDBJ databases">
        <title>Curvularia clavata genome.</title>
        <authorList>
            <person name="Cao Y."/>
        </authorList>
    </citation>
    <scope>NUCLEOTIDE SEQUENCE</scope>
    <source>
        <strain evidence="11">Yc1106</strain>
    </source>
</reference>
<dbReference type="InterPro" id="IPR057780">
    <property type="entry name" value="Beta-prop_Vps41"/>
</dbReference>
<dbReference type="InterPro" id="IPR029045">
    <property type="entry name" value="ClpP/crotonase-like_dom_sf"/>
</dbReference>
<keyword evidence="4" id="KW-0653">Protein transport</keyword>
<feature type="region of interest" description="Disordered" evidence="9">
    <location>
        <begin position="1197"/>
        <end position="1237"/>
    </location>
</feature>
<sequence>MAAENTDEDAHTRARDESRLEKAASEAQESVEPDSDTQDDDNDDDDEEDDIDEEPKLKYSRLTRDLGPVYRNGDATATFIVAGDKMIIGTHNGNIHALNIPSFQILRTYNAHPAASVTALSVSPLLASQPFVPTVSDLRSADQANASRRTDSPAGNTSSPRAPRQAQVPATPSNQIYIASSSIDGHVCVSSLVDPKDVTLRNFGRPVQAVALSPDYKNDRSYLSGGLAGELIHTVGGPIGVRSNANTSAASQAAHGWLGAIGLGGHGGRDTILHSGEGTITAIKWSLSGKFVAWANEHGIRLMRTDLHLDSADSDDAWKRIGIVEKPNRRIWQDMATVWKPRIEWIDDQSLESDDDAIMSMNGHHLADKTDATLPHNRSSQPAKGEQKKNIEKLIIGWGDTAWIVHVRPGDAGVGRNVGERSVGSADVIRCIHFDDCIVSGISLYTPSLLLVLAYRTRDDDDNPVSGPDTTPRGRHRRTNGLSPELKLIDAATSDEVEVDSLTVSRYESLSAADYHLGTLYVPHPKTMTPAQRSALEAIGGGIWDVGASAARILSSGASVMNLQIGSDKPPSRAPSMSSASAGNVSGSTPSKRQPQVHPNAASAGLKVFIQSPYDCVLAIKRELSDHFQWELEHENYKDAWELLEDHPEIIASVVQVPSDASDTGTPVKQQGSLHEFFADDNDSQTTLSATRANQNSAVEKEKRRIGDLWVQQLVSAGDWKQAGKVAGRVLGNSARWEHWVWKFAQTNHFNEISPYVPKKPIQPPLPSMVYEVILGHYIIHDRIRFKHLLEDWDPDLFDINSVIEAIKSKLSAGDVTEESVEDDVQGRDWRILQDGLAKLFLASGRQREALRCYIRLQNAEAAMTLIRDFHLVEAVRDDIPGFIMMGVSKELMKSASTKLEELEEASAEAINVLVEEGCRGTIPASDVESQLQAKGPAFRPFLHFYLRKLWKPEMHERTAKTAKERVAEDRLVADGKLVAEEFADLIVELFAEYDRPLLMEYLRKSQSYDLSKATAECERREYIPELVHILSKTGQTKRALYLIIEKLSDVSFAISFAKEQDDPDLWNDLLEYSMDKPHFIRGLLEEVGTAIDPIKLVRRIPEGLEIEGLRDGIGRMVREYEIQYSISEGVARVLRGEVAAGMDTLRSGQKRGVKFEVIPCHDGVPATQAKHRHAKGQIDIEPKGMDPATAAKFVAKTDKSTKAVSTATSAPNIDPTPPGPPEGDAPPGHCVGCHRPFTLPTAEEESATTDGNTPLPPSRDTLVGFACGHVFHLACLLPKTNATASVAAGLQQQLANDAQESGGRWTRSVGAKVTHAHVIKKAVYLQVPKMPLFRPAPRTLYRALQARTFATAQTPAINVSNVPAPHCGSIRILSLNRPAARNAISRQLLAELSHQVNSIHDEGDNGPTRALILASDVDSSFCAGADLKERATFTQEETANFLASLRGTFASIAQLPIPTISALAAPAFGGGLELALTTHMRIFASTTTVALPETRLAILPGAGGTYRLPALIGLSRARDLILTGRRVAAPEAYFLGLCDRLVEITEKDTKEEGAARKKVLEEAINLAMNICEGGPIAIRAALAAVEGCALGEKSENAAYDRVVRTKDRDEALLAFREKRKPVFKGE</sequence>
<dbReference type="Gene3D" id="1.25.40.10">
    <property type="entry name" value="Tetratricopeptide repeat domain"/>
    <property type="match status" value="1"/>
</dbReference>
<dbReference type="SUPFAM" id="SSF50978">
    <property type="entry name" value="WD40 repeat-like"/>
    <property type="match status" value="1"/>
</dbReference>
<feature type="repeat" description="CHCR" evidence="7">
    <location>
        <begin position="914"/>
        <end position="1083"/>
    </location>
</feature>
<dbReference type="InterPro" id="IPR045111">
    <property type="entry name" value="Vps41/Vps8"/>
</dbReference>
<dbReference type="Pfam" id="PF00378">
    <property type="entry name" value="ECH_1"/>
    <property type="match status" value="1"/>
</dbReference>
<evidence type="ECO:0000256" key="3">
    <source>
        <dbReference type="ARBA" id="ARBA00022448"/>
    </source>
</evidence>
<feature type="compositionally biased region" description="Acidic residues" evidence="9">
    <location>
        <begin position="29"/>
        <end position="53"/>
    </location>
</feature>
<dbReference type="FunFam" id="3.90.226.10:FF:000058">
    <property type="entry name" value="Enoyl-CoA hydratase/isomerase family protein"/>
    <property type="match status" value="1"/>
</dbReference>
<evidence type="ECO:0000313" key="11">
    <source>
        <dbReference type="EMBL" id="USP73134.1"/>
    </source>
</evidence>
<dbReference type="SUPFAM" id="SSF52096">
    <property type="entry name" value="ClpP/crotonase"/>
    <property type="match status" value="1"/>
</dbReference>
<keyword evidence="12" id="KW-1185">Reference proteome</keyword>
<evidence type="ECO:0000256" key="2">
    <source>
        <dbReference type="ARBA" id="ARBA00005254"/>
    </source>
</evidence>
<comment type="pathway">
    <text evidence="1">Mycotoxin biosynthesis.</text>
</comment>